<sequence>MSAIVDFANRLWLRVWNLLMRYLETIRRNRQRGDVPGWVLVLLMTAGLVTVMWAIAGPKLTALLTSALDSVSRR</sequence>
<keyword evidence="1" id="KW-0472">Membrane</keyword>
<reference evidence="2" key="1">
    <citation type="submission" date="2016-10" db="EMBL/GenBank/DDBJ databases">
        <title>Sequence of Gallionella enrichment culture.</title>
        <authorList>
            <person name="Poehlein A."/>
            <person name="Muehling M."/>
            <person name="Daniel R."/>
        </authorList>
    </citation>
    <scope>NUCLEOTIDE SEQUENCE</scope>
</reference>
<evidence type="ECO:0000256" key="1">
    <source>
        <dbReference type="SAM" id="Phobius"/>
    </source>
</evidence>
<keyword evidence="1" id="KW-1133">Transmembrane helix</keyword>
<comment type="caution">
    <text evidence="2">The sequence shown here is derived from an EMBL/GenBank/DDBJ whole genome shotgun (WGS) entry which is preliminary data.</text>
</comment>
<organism evidence="2">
    <name type="scientific">mine drainage metagenome</name>
    <dbReference type="NCBI Taxonomy" id="410659"/>
    <lineage>
        <taxon>unclassified sequences</taxon>
        <taxon>metagenomes</taxon>
        <taxon>ecological metagenomes</taxon>
    </lineage>
</organism>
<proteinExistence type="predicted"/>
<keyword evidence="1" id="KW-0812">Transmembrane</keyword>
<feature type="transmembrane region" description="Helical" evidence="1">
    <location>
        <begin position="37"/>
        <end position="56"/>
    </location>
</feature>
<protein>
    <submittedName>
        <fullName evidence="2">Uncharacterized protein</fullName>
    </submittedName>
</protein>
<name>A0A1J5Q2Y0_9ZZZZ</name>
<evidence type="ECO:0000313" key="2">
    <source>
        <dbReference type="EMBL" id="OIQ78054.1"/>
    </source>
</evidence>
<accession>A0A1J5Q2Y0</accession>
<dbReference type="AlphaFoldDB" id="A0A1J5Q2Y0"/>
<gene>
    <name evidence="2" type="ORF">GALL_402440</name>
</gene>
<dbReference type="EMBL" id="MLJW01001480">
    <property type="protein sequence ID" value="OIQ78054.1"/>
    <property type="molecule type" value="Genomic_DNA"/>
</dbReference>